<name>G7JP02_MEDTR</name>
<evidence type="ECO:0000259" key="5">
    <source>
        <dbReference type="SMART" id="SM00856"/>
    </source>
</evidence>
<evidence type="ECO:0000313" key="8">
    <source>
        <dbReference type="EnsemblPlants" id="AES92009"/>
    </source>
</evidence>
<dbReference type="EMBL" id="CM001220">
    <property type="protein sequence ID" value="AES92009.1"/>
    <property type="molecule type" value="Genomic_DNA"/>
</dbReference>
<dbReference type="Proteomes" id="UP000002051">
    <property type="component" value="Chromosome 4"/>
</dbReference>
<feature type="signal peptide" evidence="4">
    <location>
        <begin position="1"/>
        <end position="21"/>
    </location>
</feature>
<proteinExistence type="inferred from homology"/>
<dbReference type="AlphaFoldDB" id="G7JP02"/>
<dbReference type="GO" id="GO:0009505">
    <property type="term" value="C:plant-type cell wall"/>
    <property type="evidence" value="ECO:0000318"/>
    <property type="project" value="GO_Central"/>
</dbReference>
<dbReference type="GO" id="GO:0009827">
    <property type="term" value="P:plant-type cell wall modification"/>
    <property type="evidence" value="ECO:0000318"/>
    <property type="project" value="GO_Central"/>
</dbReference>
<feature type="domain" description="Pectinesterase inhibitor" evidence="5">
    <location>
        <begin position="28"/>
        <end position="168"/>
    </location>
</feature>
<dbReference type="Proteomes" id="UP000265566">
    <property type="component" value="Chromosome 4"/>
</dbReference>
<evidence type="ECO:0000256" key="2">
    <source>
        <dbReference type="ARBA" id="ARBA00023157"/>
    </source>
</evidence>
<dbReference type="HOGENOM" id="CLU_033761_5_0_1"/>
<dbReference type="PaxDb" id="3880-AES92009"/>
<dbReference type="STRING" id="3880.G7JP02"/>
<organism evidence="6 9">
    <name type="scientific">Medicago truncatula</name>
    <name type="common">Barrel medic</name>
    <name type="synonym">Medicago tribuloides</name>
    <dbReference type="NCBI Taxonomy" id="3880"/>
    <lineage>
        <taxon>Eukaryota</taxon>
        <taxon>Viridiplantae</taxon>
        <taxon>Streptophyta</taxon>
        <taxon>Embryophyta</taxon>
        <taxon>Tracheophyta</taxon>
        <taxon>Spermatophyta</taxon>
        <taxon>Magnoliopsida</taxon>
        <taxon>eudicotyledons</taxon>
        <taxon>Gunneridae</taxon>
        <taxon>Pentapetalae</taxon>
        <taxon>rosids</taxon>
        <taxon>fabids</taxon>
        <taxon>Fabales</taxon>
        <taxon>Fabaceae</taxon>
        <taxon>Papilionoideae</taxon>
        <taxon>50 kb inversion clade</taxon>
        <taxon>NPAAA clade</taxon>
        <taxon>Hologalegina</taxon>
        <taxon>IRL clade</taxon>
        <taxon>Trifolieae</taxon>
        <taxon>Medicago</taxon>
    </lineage>
</organism>
<dbReference type="FunFam" id="1.20.140.40:FF:000009">
    <property type="entry name" value="Invertase/pectin methylesterase inhibitor family protein"/>
    <property type="match status" value="1"/>
</dbReference>
<keyword evidence="1 4" id="KW-0732">Signal</keyword>
<dbReference type="OMA" id="CKQTPHH"/>
<dbReference type="InterPro" id="IPR035513">
    <property type="entry name" value="Invertase/methylesterase_inhib"/>
</dbReference>
<dbReference type="NCBIfam" id="TIGR01614">
    <property type="entry name" value="PME_inhib"/>
    <property type="match status" value="1"/>
</dbReference>
<keyword evidence="9" id="KW-1185">Reference proteome</keyword>
<evidence type="ECO:0000313" key="7">
    <source>
        <dbReference type="EMBL" id="RHN64398.1"/>
    </source>
</evidence>
<evidence type="ECO:0000256" key="4">
    <source>
        <dbReference type="SAM" id="SignalP"/>
    </source>
</evidence>
<dbReference type="GO" id="GO:0004857">
    <property type="term" value="F:enzyme inhibitor activity"/>
    <property type="evidence" value="ECO:0000318"/>
    <property type="project" value="GO_Central"/>
</dbReference>
<gene>
    <name evidence="8" type="primary">11411720</name>
    <name evidence="6" type="ordered locus">MTR_4g122750</name>
    <name evidence="7" type="ORF">MtrunA17_Chr4g0068711</name>
</gene>
<dbReference type="PANTHER" id="PTHR35357">
    <property type="entry name" value="OS02G0537100 PROTEIN"/>
    <property type="match status" value="1"/>
</dbReference>
<keyword evidence="2" id="KW-1015">Disulfide bond</keyword>
<evidence type="ECO:0000313" key="9">
    <source>
        <dbReference type="Proteomes" id="UP000002051"/>
    </source>
</evidence>
<dbReference type="Pfam" id="PF04043">
    <property type="entry name" value="PMEI"/>
    <property type="match status" value="1"/>
</dbReference>
<protein>
    <submittedName>
        <fullName evidence="6">Plant invertase/pectin methylesterase inhibitor</fullName>
    </submittedName>
    <submittedName>
        <fullName evidence="7">Putative pectinesterase inhibitor domain, Cell wall/vacuolar inhibitor of fructosidase</fullName>
    </submittedName>
</protein>
<evidence type="ECO:0000256" key="3">
    <source>
        <dbReference type="ARBA" id="ARBA00038471"/>
    </source>
</evidence>
<dbReference type="eggNOG" id="ENOG502S67R">
    <property type="taxonomic scope" value="Eukaryota"/>
</dbReference>
<dbReference type="SMART" id="SM00856">
    <property type="entry name" value="PMEI"/>
    <property type="match status" value="1"/>
</dbReference>
<dbReference type="InterPro" id="IPR006501">
    <property type="entry name" value="Pectinesterase_inhib_dom"/>
</dbReference>
<dbReference type="EMBL" id="PSQE01000004">
    <property type="protein sequence ID" value="RHN64398.1"/>
    <property type="molecule type" value="Genomic_DNA"/>
</dbReference>
<reference evidence="8" key="3">
    <citation type="submission" date="2015-04" db="UniProtKB">
        <authorList>
            <consortium name="EnsemblPlants"/>
        </authorList>
    </citation>
    <scope>IDENTIFICATION</scope>
    <source>
        <strain evidence="8">cv. Jemalong A17</strain>
    </source>
</reference>
<dbReference type="InterPro" id="IPR034087">
    <property type="entry name" value="C/VIF1"/>
</dbReference>
<accession>G7JP02</accession>
<evidence type="ECO:0000313" key="6">
    <source>
        <dbReference type="EMBL" id="AES92009.1"/>
    </source>
</evidence>
<dbReference type="KEGG" id="mtr:11411720"/>
<dbReference type="SUPFAM" id="SSF101148">
    <property type="entry name" value="Plant invertase/pectin methylesterase inhibitor"/>
    <property type="match status" value="1"/>
</dbReference>
<dbReference type="PANTHER" id="PTHR35357:SF17">
    <property type="entry name" value="PECTINESTERASE INHIBITOR 12"/>
    <property type="match status" value="1"/>
</dbReference>
<feature type="chain" id="PRO_5014573038" evidence="4">
    <location>
        <begin position="22"/>
        <end position="173"/>
    </location>
</feature>
<dbReference type="Gene3D" id="1.20.140.40">
    <property type="entry name" value="Invertase/pectin methylesterase inhibitor family protein"/>
    <property type="match status" value="1"/>
</dbReference>
<sequence>MTKMNPLALAIILCTMVSSHCIIIHPKSNANLIQQTCKQTPNYANCIHYLKSDPRSSDADVTGLALIMVDIIKSKANTALNKINQLIKGSHDQKEALNSCAGRYRAILVADVPKSVAALKQGDPKFAEDGANDVAIEATTCENGFKGKSPISDENIDMHDVAVITAAIVKQLL</sequence>
<dbReference type="OrthoDB" id="1918674at2759"/>
<evidence type="ECO:0000256" key="1">
    <source>
        <dbReference type="ARBA" id="ARBA00022729"/>
    </source>
</evidence>
<dbReference type="Gramene" id="rna27214">
    <property type="protein sequence ID" value="RHN64398.1"/>
    <property type="gene ID" value="gene27214"/>
</dbReference>
<dbReference type="EnsemblPlants" id="AES92009">
    <property type="protein sequence ID" value="AES92009"/>
    <property type="gene ID" value="MTR_4g122750"/>
</dbReference>
<comment type="similarity">
    <text evidence="3">Belongs to the PMEI family.</text>
</comment>
<reference evidence="6 9" key="1">
    <citation type="journal article" date="2011" name="Nature">
        <title>The Medicago genome provides insight into the evolution of rhizobial symbioses.</title>
        <authorList>
            <person name="Young N.D."/>
            <person name="Debelle F."/>
            <person name="Oldroyd G.E."/>
            <person name="Geurts R."/>
            <person name="Cannon S.B."/>
            <person name="Udvardi M.K."/>
            <person name="Benedito V.A."/>
            <person name="Mayer K.F."/>
            <person name="Gouzy J."/>
            <person name="Schoof H."/>
            <person name="Van de Peer Y."/>
            <person name="Proost S."/>
            <person name="Cook D.R."/>
            <person name="Meyers B.C."/>
            <person name="Spannagl M."/>
            <person name="Cheung F."/>
            <person name="De Mita S."/>
            <person name="Krishnakumar V."/>
            <person name="Gundlach H."/>
            <person name="Zhou S."/>
            <person name="Mudge J."/>
            <person name="Bharti A.K."/>
            <person name="Murray J.D."/>
            <person name="Naoumkina M.A."/>
            <person name="Rosen B."/>
            <person name="Silverstein K.A."/>
            <person name="Tang H."/>
            <person name="Rombauts S."/>
            <person name="Zhao P.X."/>
            <person name="Zhou P."/>
            <person name="Barbe V."/>
            <person name="Bardou P."/>
            <person name="Bechner M."/>
            <person name="Bellec A."/>
            <person name="Berger A."/>
            <person name="Berges H."/>
            <person name="Bidwell S."/>
            <person name="Bisseling T."/>
            <person name="Choisne N."/>
            <person name="Couloux A."/>
            <person name="Denny R."/>
            <person name="Deshpande S."/>
            <person name="Dai X."/>
            <person name="Doyle J.J."/>
            <person name="Dudez A.M."/>
            <person name="Farmer A.D."/>
            <person name="Fouteau S."/>
            <person name="Franken C."/>
            <person name="Gibelin C."/>
            <person name="Gish J."/>
            <person name="Goldstein S."/>
            <person name="Gonzalez A.J."/>
            <person name="Green P.J."/>
            <person name="Hallab A."/>
            <person name="Hartog M."/>
            <person name="Hua A."/>
            <person name="Humphray S.J."/>
            <person name="Jeong D.H."/>
            <person name="Jing Y."/>
            <person name="Jocker A."/>
            <person name="Kenton S.M."/>
            <person name="Kim D.J."/>
            <person name="Klee K."/>
            <person name="Lai H."/>
            <person name="Lang C."/>
            <person name="Lin S."/>
            <person name="Macmil S.L."/>
            <person name="Magdelenat G."/>
            <person name="Matthews L."/>
            <person name="McCorrison J."/>
            <person name="Monaghan E.L."/>
            <person name="Mun J.H."/>
            <person name="Najar F.Z."/>
            <person name="Nicholson C."/>
            <person name="Noirot C."/>
            <person name="O'Bleness M."/>
            <person name="Paule C.R."/>
            <person name="Poulain J."/>
            <person name="Prion F."/>
            <person name="Qin B."/>
            <person name="Qu C."/>
            <person name="Retzel E.F."/>
            <person name="Riddle C."/>
            <person name="Sallet E."/>
            <person name="Samain S."/>
            <person name="Samson N."/>
            <person name="Sanders I."/>
            <person name="Saurat O."/>
            <person name="Scarpelli C."/>
            <person name="Schiex T."/>
            <person name="Segurens B."/>
            <person name="Severin A.J."/>
            <person name="Sherrier D.J."/>
            <person name="Shi R."/>
            <person name="Sims S."/>
            <person name="Singer S.R."/>
            <person name="Sinharoy S."/>
            <person name="Sterck L."/>
            <person name="Viollet A."/>
            <person name="Wang B.B."/>
            <person name="Wang K."/>
            <person name="Wang M."/>
            <person name="Wang X."/>
            <person name="Warfsmann J."/>
            <person name="Weissenbach J."/>
            <person name="White D.D."/>
            <person name="White J.D."/>
            <person name="Wiley G.B."/>
            <person name="Wincker P."/>
            <person name="Xing Y."/>
            <person name="Yang L."/>
            <person name="Yao Z."/>
            <person name="Ying F."/>
            <person name="Zhai J."/>
            <person name="Zhou L."/>
            <person name="Zuber A."/>
            <person name="Denarie J."/>
            <person name="Dixon R.A."/>
            <person name="May G.D."/>
            <person name="Schwartz D.C."/>
            <person name="Rogers J."/>
            <person name="Quetier F."/>
            <person name="Town C.D."/>
            <person name="Roe B.A."/>
        </authorList>
    </citation>
    <scope>NUCLEOTIDE SEQUENCE [LARGE SCALE GENOMIC DNA]</scope>
    <source>
        <strain evidence="6">A17</strain>
        <strain evidence="8 9">cv. Jemalong A17</strain>
    </source>
</reference>
<dbReference type="CDD" id="cd15796">
    <property type="entry name" value="CIF_like"/>
    <property type="match status" value="1"/>
</dbReference>
<reference evidence="7" key="4">
    <citation type="journal article" date="2018" name="Nat. Plants">
        <title>Whole-genome landscape of Medicago truncatula symbiotic genes.</title>
        <authorList>
            <person name="Pecrix Y."/>
            <person name="Gamas P."/>
            <person name="Carrere S."/>
        </authorList>
    </citation>
    <scope>NUCLEOTIDE SEQUENCE</scope>
    <source>
        <tissue evidence="7">Leaves</tissue>
    </source>
</reference>
<reference evidence="6 9" key="2">
    <citation type="journal article" date="2014" name="BMC Genomics">
        <title>An improved genome release (version Mt4.0) for the model legume Medicago truncatula.</title>
        <authorList>
            <person name="Tang H."/>
            <person name="Krishnakumar V."/>
            <person name="Bidwell S."/>
            <person name="Rosen B."/>
            <person name="Chan A."/>
            <person name="Zhou S."/>
            <person name="Gentzbittel L."/>
            <person name="Childs K.L."/>
            <person name="Yandell M."/>
            <person name="Gundlach H."/>
            <person name="Mayer K.F."/>
            <person name="Schwartz D.C."/>
            <person name="Town C.D."/>
        </authorList>
    </citation>
    <scope>GENOME REANNOTATION</scope>
    <source>
        <strain evidence="8 9">cv. Jemalong A17</strain>
    </source>
</reference>